<dbReference type="GO" id="GO:0046872">
    <property type="term" value="F:metal ion binding"/>
    <property type="evidence" value="ECO:0007669"/>
    <property type="project" value="UniProtKB-KW"/>
</dbReference>
<dbReference type="PANTHER" id="PTHR16155">
    <property type="entry name" value="DED DOMAIN-CONTAINING PROTEIN"/>
    <property type="match status" value="1"/>
</dbReference>
<evidence type="ECO:0000313" key="6">
    <source>
        <dbReference type="Proteomes" id="UP000290572"/>
    </source>
</evidence>
<evidence type="ECO:0000256" key="3">
    <source>
        <dbReference type="SAM" id="Coils"/>
    </source>
</evidence>
<keyword evidence="3" id="KW-0175">Coiled coil</keyword>
<name>A0A498MK13_LABRO</name>
<dbReference type="EMBL" id="QBIY01012683">
    <property type="protein sequence ID" value="RXN19186.1"/>
    <property type="molecule type" value="Genomic_DNA"/>
</dbReference>
<evidence type="ECO:0000259" key="4">
    <source>
        <dbReference type="Pfam" id="PF13359"/>
    </source>
</evidence>
<comment type="cofactor">
    <cofactor evidence="1">
        <name>a divalent metal cation</name>
        <dbReference type="ChEBI" id="CHEBI:60240"/>
    </cofactor>
</comment>
<dbReference type="InterPro" id="IPR027806">
    <property type="entry name" value="HARBI1_dom"/>
</dbReference>
<comment type="caution">
    <text evidence="5">The sequence shown here is derived from an EMBL/GenBank/DDBJ whole genome shotgun (WGS) entry which is preliminary data.</text>
</comment>
<dbReference type="Pfam" id="PF13359">
    <property type="entry name" value="DDE_Tnp_4"/>
    <property type="match status" value="1"/>
</dbReference>
<evidence type="ECO:0000313" key="5">
    <source>
        <dbReference type="EMBL" id="RXN19186.1"/>
    </source>
</evidence>
<gene>
    <name evidence="5" type="ORF">ROHU_025899</name>
</gene>
<dbReference type="STRING" id="84645.A0A498MK13"/>
<protein>
    <submittedName>
        <fullName evidence="5">Sterile alpha motif domain-containing 9-like protein</fullName>
    </submittedName>
</protein>
<keyword evidence="2" id="KW-0479">Metal-binding</keyword>
<feature type="domain" description="DDE Tnp4" evidence="4">
    <location>
        <begin position="1052"/>
        <end position="1130"/>
    </location>
</feature>
<sequence>MMYQLPSHNPREKIPIPTTFRDSLSLLDIVWSDMFETDRVNPDVARQHQTDFLKGAPPQWLNFHQVNLPLVERDGFNDLIDLIEKGKRKRSLITDVSLRYQPGSGGATLAMQVLWHFRKDLRCARVIDSDLDTKKLSKQVVDLFLLSNEEHAEQNQRTVLLLLDTKEKINDQSVKQILWEDLIEEVHERHISTETPAVIILNCIPTDFTLKDTFILPPNLSEEEITQFREKLLQQIRLQRKSHWKITAINLFHHKDSGGSGLAGEVLSELSKEFTCETRTEPFKTDITENRDEFEREVENMADEFHRKYEKQNKPVLLLVIHEDDKPLRYLIKNLQSKLQHRTDHPAFIIINAVSRSAVRVPGIVKIKMELLPDEKKKFDEKTEEIKNKYKKMSHKFHAFILMQGGFQREYAKKVVTEEMVKHVENHRDSSSTRLLSFLALINSYVPGSHLTKPLCKEIIKQERWPDEGKPPSLEMIIKPFEDLTVTFSEREQKANCIRLAHPMIADACLKKLTELNLTRYHIAHDFLNSMKRDFLNSVKGKESNYEKICKSLLVTRPKGLIEKEKFSLLILDILDERKNNTKQCISLLKSASELFSSDPLLPTRLPDPFYPQALARLYYIEVKGENKYKKAEKWASKAIKNLSVDKKSHIIDTLGQVHKNHLLRIWKQSRNKWCKVEEPCTDVEMRLAIARSAIQAFKDEEKAAEDELANPKTKYNNRGRFGFLQVCKEVDDLGSLINPESPLKQKHLDFVNGLRSRVEKKYDFFEWYLAFSKPSFKEEEPDYFRRDVEDCYKRYFTQQTQKEENTLNEKKKKSFGGLVHFLKSDISVCKKHLSTIEKPQSENETQIVLYVLANIVLSLSGETHEKTETLQARLQKLWVSKEHHRSPEFYFLILLLFWPDEAQKAKPNNPDLEKCVQYMSQSYENGTYGEYLHGRYLVPLFFLGKDKDLQRLVHALKPHKKGLQKVHSKLNQTDLELLAEGGESVELESLQRINGKVEDNKVFAVVEGRQIQVTPHDRAAVCKQGQVSFYLGFNIRGPVAYNIRFIKNWAYDGILLGDRGYACRQYFMTPFPDPNPGPQTRYNAALARTRARTEMTFGQLKGRFQCLKSLRVAPDRACDIIVACAVLHNIATIRKERSPVVEVQPDDDLQPVHLDQPSGRAARDRIVQHNFEYQKKT</sequence>
<feature type="coiled-coil region" evidence="3">
    <location>
        <begin position="284"/>
        <end position="311"/>
    </location>
</feature>
<dbReference type="AlphaFoldDB" id="A0A498MK13"/>
<evidence type="ECO:0000256" key="2">
    <source>
        <dbReference type="ARBA" id="ARBA00022723"/>
    </source>
</evidence>
<reference evidence="5 6" key="1">
    <citation type="submission" date="2018-03" db="EMBL/GenBank/DDBJ databases">
        <title>Draft genome sequence of Rohu Carp (Labeo rohita).</title>
        <authorList>
            <person name="Das P."/>
            <person name="Kushwaha B."/>
            <person name="Joshi C.G."/>
            <person name="Kumar D."/>
            <person name="Nagpure N.S."/>
            <person name="Sahoo L."/>
            <person name="Das S.P."/>
            <person name="Bit A."/>
            <person name="Patnaik S."/>
            <person name="Meher P.K."/>
            <person name="Jayasankar P."/>
            <person name="Koringa P.G."/>
            <person name="Patel N.V."/>
            <person name="Hinsu A.T."/>
            <person name="Kumar R."/>
            <person name="Pandey M."/>
            <person name="Agarwal S."/>
            <person name="Srivastava S."/>
            <person name="Singh M."/>
            <person name="Iquebal M.A."/>
            <person name="Jaiswal S."/>
            <person name="Angadi U.B."/>
            <person name="Kumar N."/>
            <person name="Raza M."/>
            <person name="Shah T.M."/>
            <person name="Rai A."/>
            <person name="Jena J.K."/>
        </authorList>
    </citation>
    <scope>NUCLEOTIDE SEQUENCE [LARGE SCALE GENOMIC DNA]</scope>
    <source>
        <strain evidence="5">DASCIFA01</strain>
        <tissue evidence="5">Testis</tissue>
    </source>
</reference>
<dbReference type="PANTHER" id="PTHR16155:SF18">
    <property type="entry name" value="STERILE ALPHA MOTIF DOMAIN-CONTAINING PROTEIN 9-LIKE"/>
    <property type="match status" value="1"/>
</dbReference>
<dbReference type="GO" id="GO:0005737">
    <property type="term" value="C:cytoplasm"/>
    <property type="evidence" value="ECO:0007669"/>
    <property type="project" value="TreeGrafter"/>
</dbReference>
<evidence type="ECO:0000256" key="1">
    <source>
        <dbReference type="ARBA" id="ARBA00001968"/>
    </source>
</evidence>
<dbReference type="Proteomes" id="UP000290572">
    <property type="component" value="Unassembled WGS sequence"/>
</dbReference>
<accession>A0A498MK13</accession>
<organism evidence="5 6">
    <name type="scientific">Labeo rohita</name>
    <name type="common">Indian major carp</name>
    <name type="synonym">Cyprinus rohita</name>
    <dbReference type="NCBI Taxonomy" id="84645"/>
    <lineage>
        <taxon>Eukaryota</taxon>
        <taxon>Metazoa</taxon>
        <taxon>Chordata</taxon>
        <taxon>Craniata</taxon>
        <taxon>Vertebrata</taxon>
        <taxon>Euteleostomi</taxon>
        <taxon>Actinopterygii</taxon>
        <taxon>Neopterygii</taxon>
        <taxon>Teleostei</taxon>
        <taxon>Ostariophysi</taxon>
        <taxon>Cypriniformes</taxon>
        <taxon>Cyprinidae</taxon>
        <taxon>Labeoninae</taxon>
        <taxon>Labeonini</taxon>
        <taxon>Labeo</taxon>
    </lineage>
</organism>
<proteinExistence type="predicted"/>
<keyword evidence="6" id="KW-1185">Reference proteome</keyword>